<name>A0A5S9YBB3_ARATH</name>
<dbReference type="SMR" id="A0A5S9YBB3"/>
<reference evidence="2 3" key="1">
    <citation type="submission" date="2019-12" db="EMBL/GenBank/DDBJ databases">
        <authorList>
            <person name="Jiao W.-B."/>
            <person name="Schneeberger K."/>
        </authorList>
    </citation>
    <scope>NUCLEOTIDE SEQUENCE [LARGE SCALE GENOMIC DNA]</scope>
    <source>
        <strain evidence="3">cv. C24</strain>
    </source>
</reference>
<feature type="chain" id="PRO_5025046472" evidence="1">
    <location>
        <begin position="25"/>
        <end position="84"/>
    </location>
</feature>
<dbReference type="AlphaFoldDB" id="A0A5S9YBB3"/>
<dbReference type="Proteomes" id="UP000434276">
    <property type="component" value="Unassembled WGS sequence"/>
</dbReference>
<feature type="signal peptide" evidence="1">
    <location>
        <begin position="1"/>
        <end position="24"/>
    </location>
</feature>
<accession>A0A5S9YBB3</accession>
<evidence type="ECO:0000256" key="1">
    <source>
        <dbReference type="SAM" id="SignalP"/>
    </source>
</evidence>
<proteinExistence type="predicted"/>
<keyword evidence="1" id="KW-0732">Signal</keyword>
<evidence type="ECO:0000313" key="3">
    <source>
        <dbReference type="Proteomes" id="UP000434276"/>
    </source>
</evidence>
<protein>
    <submittedName>
        <fullName evidence="2">Uncharacterized protein</fullName>
    </submittedName>
</protein>
<sequence>MAITKNMLVVLLLTIIFVTSSVHCSDSALGIGIKEDWEVCFSIDPCLTGEGTLGCTKWCRNHINLSLVGYCRTDPEHCCCVAEK</sequence>
<dbReference type="EMBL" id="CACSHJ010000096">
    <property type="protein sequence ID" value="CAA0406953.1"/>
    <property type="molecule type" value="Genomic_DNA"/>
</dbReference>
<dbReference type="KEGG" id="ath:AT5G42235"/>
<organism evidence="2 3">
    <name type="scientific">Arabidopsis thaliana</name>
    <name type="common">Mouse-ear cress</name>
    <dbReference type="NCBI Taxonomy" id="3702"/>
    <lineage>
        <taxon>Eukaryota</taxon>
        <taxon>Viridiplantae</taxon>
        <taxon>Streptophyta</taxon>
        <taxon>Embryophyta</taxon>
        <taxon>Tracheophyta</taxon>
        <taxon>Spermatophyta</taxon>
        <taxon>Magnoliopsida</taxon>
        <taxon>eudicotyledons</taxon>
        <taxon>Gunneridae</taxon>
        <taxon>Pentapetalae</taxon>
        <taxon>rosids</taxon>
        <taxon>malvids</taxon>
        <taxon>Brassicales</taxon>
        <taxon>Brassicaceae</taxon>
        <taxon>Camelineae</taxon>
        <taxon>Arabidopsis</taxon>
    </lineage>
</organism>
<dbReference type="OrthoDB" id="10271294at2759"/>
<evidence type="ECO:0000313" key="2">
    <source>
        <dbReference type="EMBL" id="CAA0406953.1"/>
    </source>
</evidence>
<gene>
    <name evidence="2" type="ORF">C24_LOCUS24231</name>
</gene>
<dbReference type="OMA" id="KEDWEVC"/>
<dbReference type="ExpressionAtlas" id="A0A5S9YBB3">
    <property type="expression patterns" value="baseline and differential"/>
</dbReference>
<dbReference type="RefSeq" id="NP_974869.1">
    <property type="nucleotide sequence ID" value="NM_203140.3"/>
</dbReference>